<sequence length="463" mass="52699">MSQASLIRRELLAGTVVRGDTGQTIEAAKQIVSLASKDPNSLIPHSNDLFIALTLKLSLLFEYGQVGKVWVQQTKNLLSALTKLSSTTEIVATLKYDPLYQLFTRLVKYLLDEFVSKIPPTDGISTKDSLNSVFCKTVKRVHPNTICRVLFKTFILHINGLIKNEENLEEHYQCYDIVQKLIWRVAKGLREQIKLKKVNVDRLLADINIFLEDFNSQEWCSVTQRFKFTNNPWQTVKSILSLLIHIYKEKIFTRLSLIPNSAQSPIYVKILHSLQSSSTVDRRLLEDKFNTSYENLTLSPKSSVKSLSLRSCSTSPIENIDDQLDRIFKRIRRGSTMYEGVQELREFRQQHPQAEEAVESRLRDLSHAFQMYIRRFGVKLDGEYLSRPASAESESSVHSSLATPTSIRSLKSRSTTPTQPTTKRVSMISSPAKSVFSRSVKSKSLVLSLSMFETPGKQAKKGW</sequence>
<proteinExistence type="predicted"/>
<dbReference type="Proteomes" id="UP001479436">
    <property type="component" value="Unassembled WGS sequence"/>
</dbReference>
<feature type="region of interest" description="Disordered" evidence="1">
    <location>
        <begin position="389"/>
        <end position="429"/>
    </location>
</feature>
<gene>
    <name evidence="2" type="ORF">K7432_005009</name>
</gene>
<feature type="compositionally biased region" description="Low complexity" evidence="1">
    <location>
        <begin position="389"/>
        <end position="400"/>
    </location>
</feature>
<feature type="compositionally biased region" description="Polar residues" evidence="1">
    <location>
        <begin position="401"/>
        <end position="429"/>
    </location>
</feature>
<evidence type="ECO:0000313" key="2">
    <source>
        <dbReference type="EMBL" id="KAK9766133.1"/>
    </source>
</evidence>
<reference evidence="2 3" key="1">
    <citation type="submission" date="2023-04" db="EMBL/GenBank/DDBJ databases">
        <title>Genome of Basidiobolus ranarum AG-B5.</title>
        <authorList>
            <person name="Stajich J.E."/>
            <person name="Carter-House D."/>
            <person name="Gryganskyi A."/>
        </authorList>
    </citation>
    <scope>NUCLEOTIDE SEQUENCE [LARGE SCALE GENOMIC DNA]</scope>
    <source>
        <strain evidence="2 3">AG-B5</strain>
    </source>
</reference>
<dbReference type="PANTHER" id="PTHR12609">
    <property type="entry name" value="MICROTUBULE ASSOCIATED PROTEIN XMAP215"/>
    <property type="match status" value="1"/>
</dbReference>
<evidence type="ECO:0000313" key="3">
    <source>
        <dbReference type="Proteomes" id="UP001479436"/>
    </source>
</evidence>
<name>A0ABR2WX83_9FUNG</name>
<evidence type="ECO:0000256" key="1">
    <source>
        <dbReference type="SAM" id="MobiDB-lite"/>
    </source>
</evidence>
<accession>A0ABR2WX83</accession>
<dbReference type="EMBL" id="JASJQH010000186">
    <property type="protein sequence ID" value="KAK9766133.1"/>
    <property type="molecule type" value="Genomic_DNA"/>
</dbReference>
<comment type="caution">
    <text evidence="2">The sequence shown here is derived from an EMBL/GenBank/DDBJ whole genome shotgun (WGS) entry which is preliminary data.</text>
</comment>
<protein>
    <submittedName>
        <fullName evidence="2">Uncharacterized protein</fullName>
    </submittedName>
</protein>
<keyword evidence="3" id="KW-1185">Reference proteome</keyword>
<dbReference type="InterPro" id="IPR045110">
    <property type="entry name" value="XMAP215"/>
</dbReference>
<organism evidence="2 3">
    <name type="scientific">Basidiobolus ranarum</name>
    <dbReference type="NCBI Taxonomy" id="34480"/>
    <lineage>
        <taxon>Eukaryota</taxon>
        <taxon>Fungi</taxon>
        <taxon>Fungi incertae sedis</taxon>
        <taxon>Zoopagomycota</taxon>
        <taxon>Entomophthoromycotina</taxon>
        <taxon>Basidiobolomycetes</taxon>
        <taxon>Basidiobolales</taxon>
        <taxon>Basidiobolaceae</taxon>
        <taxon>Basidiobolus</taxon>
    </lineage>
</organism>